<dbReference type="AlphaFoldDB" id="A0A933NZ66"/>
<protein>
    <recommendedName>
        <fullName evidence="4">PetM family of cytochrome b6f complex subunit 7</fullName>
    </recommendedName>
</protein>
<organism evidence="2 3">
    <name type="scientific">Devosia nanyangense</name>
    <dbReference type="NCBI Taxonomy" id="1228055"/>
    <lineage>
        <taxon>Bacteria</taxon>
        <taxon>Pseudomonadati</taxon>
        <taxon>Pseudomonadota</taxon>
        <taxon>Alphaproteobacteria</taxon>
        <taxon>Hyphomicrobiales</taxon>
        <taxon>Devosiaceae</taxon>
        <taxon>Devosia</taxon>
    </lineage>
</organism>
<proteinExistence type="predicted"/>
<keyword evidence="1" id="KW-0812">Transmembrane</keyword>
<evidence type="ECO:0000256" key="1">
    <source>
        <dbReference type="SAM" id="Phobius"/>
    </source>
</evidence>
<reference evidence="2" key="1">
    <citation type="submission" date="2020-07" db="EMBL/GenBank/DDBJ databases">
        <title>Huge and variable diversity of episymbiotic CPR bacteria and DPANN archaea in groundwater ecosystems.</title>
        <authorList>
            <person name="He C.Y."/>
            <person name="Keren R."/>
            <person name="Whittaker M."/>
            <person name="Farag I.F."/>
            <person name="Doudna J."/>
            <person name="Cate J.H.D."/>
            <person name="Banfield J.F."/>
        </authorList>
    </citation>
    <scope>NUCLEOTIDE SEQUENCE</scope>
    <source>
        <strain evidence="2">NC_groundwater_1586_Pr3_B-0.1um_66_15</strain>
    </source>
</reference>
<name>A0A933NZ66_9HYPH</name>
<keyword evidence="1" id="KW-0472">Membrane</keyword>
<evidence type="ECO:0000313" key="3">
    <source>
        <dbReference type="Proteomes" id="UP000782610"/>
    </source>
</evidence>
<evidence type="ECO:0008006" key="4">
    <source>
        <dbReference type="Google" id="ProtNLM"/>
    </source>
</evidence>
<dbReference type="EMBL" id="JACRAF010000031">
    <property type="protein sequence ID" value="MBI4922403.1"/>
    <property type="molecule type" value="Genomic_DNA"/>
</dbReference>
<comment type="caution">
    <text evidence="2">The sequence shown here is derived from an EMBL/GenBank/DDBJ whole genome shotgun (WGS) entry which is preliminary data.</text>
</comment>
<sequence length="107" mass="11777">MRLLLRVLGTLLIACAVILLIIDGTKSLAANTIVLTSLNDSWTQIHAESLLGVRQFLETRLFGPLLETVVSALLGFPGWAVIGVPGILLAWAGRSRRERKFLRQDQL</sequence>
<keyword evidence="1" id="KW-1133">Transmembrane helix</keyword>
<gene>
    <name evidence="2" type="ORF">HY834_11685</name>
</gene>
<feature type="transmembrane region" description="Helical" evidence="1">
    <location>
        <begin position="69"/>
        <end position="93"/>
    </location>
</feature>
<dbReference type="Proteomes" id="UP000782610">
    <property type="component" value="Unassembled WGS sequence"/>
</dbReference>
<evidence type="ECO:0000313" key="2">
    <source>
        <dbReference type="EMBL" id="MBI4922403.1"/>
    </source>
</evidence>
<accession>A0A933NZ66</accession>